<evidence type="ECO:0000313" key="5">
    <source>
        <dbReference type="EMBL" id="CAE4582815.1"/>
    </source>
</evidence>
<evidence type="ECO:0000259" key="4">
    <source>
        <dbReference type="PROSITE" id="PS50222"/>
    </source>
</evidence>
<dbReference type="Pfam" id="PF13499">
    <property type="entry name" value="EF-hand_7"/>
    <property type="match status" value="1"/>
</dbReference>
<gene>
    <name evidence="5" type="ORF">DBRI00130_LOCUS2426</name>
</gene>
<dbReference type="SUPFAM" id="SSF47473">
    <property type="entry name" value="EF-hand"/>
    <property type="match status" value="1"/>
</dbReference>
<name>A0A6U3VJV5_9STRA</name>
<sequence>MSDPFPDEPETPHPLAAHGFGSSSYLTRTETFKKMSRWAFKRMDKDGSGSVNKEEMYSGLLLLQLNLAKYAGPSACKPPKRKVVDEIFDDMDKDKSGKIEEEEFVDIMVVLCSGIASRITAQIILKLFVIPFLARKIVAICTLLLITYGVISSDVAWYAKDNAFLEFLRSRLPESVLAHLPFTVLTMILLIFLVPFALDTIDDFFMDVAEDSKKEETKED</sequence>
<dbReference type="InterPro" id="IPR002048">
    <property type="entry name" value="EF_hand_dom"/>
</dbReference>
<keyword evidence="3" id="KW-1133">Transmembrane helix</keyword>
<protein>
    <recommendedName>
        <fullName evidence="4">EF-hand domain-containing protein</fullName>
    </recommendedName>
</protein>
<feature type="transmembrane region" description="Helical" evidence="3">
    <location>
        <begin position="179"/>
        <end position="198"/>
    </location>
</feature>
<dbReference type="Gene3D" id="1.10.238.10">
    <property type="entry name" value="EF-hand"/>
    <property type="match status" value="1"/>
</dbReference>
<proteinExistence type="predicted"/>
<keyword evidence="3" id="KW-0812">Transmembrane</keyword>
<organism evidence="5">
    <name type="scientific">Ditylum brightwellii</name>
    <dbReference type="NCBI Taxonomy" id="49249"/>
    <lineage>
        <taxon>Eukaryota</taxon>
        <taxon>Sar</taxon>
        <taxon>Stramenopiles</taxon>
        <taxon>Ochrophyta</taxon>
        <taxon>Bacillariophyta</taxon>
        <taxon>Mediophyceae</taxon>
        <taxon>Lithodesmiophycidae</taxon>
        <taxon>Lithodesmiales</taxon>
        <taxon>Lithodesmiaceae</taxon>
        <taxon>Ditylum</taxon>
    </lineage>
</organism>
<keyword evidence="1" id="KW-0106">Calcium</keyword>
<dbReference type="SMART" id="SM00054">
    <property type="entry name" value="EFh"/>
    <property type="match status" value="2"/>
</dbReference>
<dbReference type="InterPro" id="IPR011992">
    <property type="entry name" value="EF-hand-dom_pair"/>
</dbReference>
<dbReference type="EMBL" id="HBNS01003006">
    <property type="protein sequence ID" value="CAE4582815.1"/>
    <property type="molecule type" value="Transcribed_RNA"/>
</dbReference>
<dbReference type="InterPro" id="IPR018247">
    <property type="entry name" value="EF_Hand_1_Ca_BS"/>
</dbReference>
<evidence type="ECO:0000256" key="3">
    <source>
        <dbReference type="SAM" id="Phobius"/>
    </source>
</evidence>
<feature type="transmembrane region" description="Helical" evidence="3">
    <location>
        <begin position="137"/>
        <end position="159"/>
    </location>
</feature>
<keyword evidence="3" id="KW-0472">Membrane</keyword>
<dbReference type="CDD" id="cd00051">
    <property type="entry name" value="EFh"/>
    <property type="match status" value="1"/>
</dbReference>
<feature type="region of interest" description="Disordered" evidence="2">
    <location>
        <begin position="1"/>
        <end position="20"/>
    </location>
</feature>
<dbReference type="AlphaFoldDB" id="A0A6U3VJV5"/>
<feature type="domain" description="EF-hand" evidence="4">
    <location>
        <begin position="79"/>
        <end position="114"/>
    </location>
</feature>
<evidence type="ECO:0000256" key="1">
    <source>
        <dbReference type="ARBA" id="ARBA00022837"/>
    </source>
</evidence>
<evidence type="ECO:0000256" key="2">
    <source>
        <dbReference type="SAM" id="MobiDB-lite"/>
    </source>
</evidence>
<dbReference type="PROSITE" id="PS00018">
    <property type="entry name" value="EF_HAND_1"/>
    <property type="match status" value="2"/>
</dbReference>
<dbReference type="PROSITE" id="PS50222">
    <property type="entry name" value="EF_HAND_2"/>
    <property type="match status" value="2"/>
</dbReference>
<reference evidence="5" key="1">
    <citation type="submission" date="2021-01" db="EMBL/GenBank/DDBJ databases">
        <authorList>
            <person name="Corre E."/>
            <person name="Pelletier E."/>
            <person name="Niang G."/>
            <person name="Scheremetjew M."/>
            <person name="Finn R."/>
            <person name="Kale V."/>
            <person name="Holt S."/>
            <person name="Cochrane G."/>
            <person name="Meng A."/>
            <person name="Brown T."/>
            <person name="Cohen L."/>
        </authorList>
    </citation>
    <scope>NUCLEOTIDE SEQUENCE</scope>
    <source>
        <strain evidence="5">GSO104</strain>
    </source>
</reference>
<feature type="domain" description="EF-hand" evidence="4">
    <location>
        <begin position="31"/>
        <end position="66"/>
    </location>
</feature>
<accession>A0A6U3VJV5</accession>
<dbReference type="GO" id="GO:0005509">
    <property type="term" value="F:calcium ion binding"/>
    <property type="evidence" value="ECO:0007669"/>
    <property type="project" value="InterPro"/>
</dbReference>